<name>A0A8S5SWE4_9CAUD</name>
<protein>
    <submittedName>
        <fullName evidence="1">Uncharacterized protein</fullName>
    </submittedName>
</protein>
<proteinExistence type="predicted"/>
<reference evidence="1" key="1">
    <citation type="journal article" date="2021" name="Proc. Natl. Acad. Sci. U.S.A.">
        <title>A Catalog of Tens of Thousands of Viruses from Human Metagenomes Reveals Hidden Associations with Chronic Diseases.</title>
        <authorList>
            <person name="Tisza M.J."/>
            <person name="Buck C.B."/>
        </authorList>
    </citation>
    <scope>NUCLEOTIDE SEQUENCE</scope>
    <source>
        <strain evidence="1">CtZHD14</strain>
    </source>
</reference>
<evidence type="ECO:0000313" key="1">
    <source>
        <dbReference type="EMBL" id="DAF55232.1"/>
    </source>
</evidence>
<dbReference type="EMBL" id="BK032687">
    <property type="protein sequence ID" value="DAF55232.1"/>
    <property type="molecule type" value="Genomic_DNA"/>
</dbReference>
<sequence length="75" mass="8705">MENLTLRRFVEDVSDAGLYSVLADDSGNYIWLGKVNNVVTDTPLLLDFELRDFSIKEKYIVLWDTYNDLQSLLDD</sequence>
<accession>A0A8S5SWE4</accession>
<organism evidence="1">
    <name type="scientific">Siphoviridae sp. ctZHD14</name>
    <dbReference type="NCBI Taxonomy" id="2827891"/>
    <lineage>
        <taxon>Viruses</taxon>
        <taxon>Duplodnaviria</taxon>
        <taxon>Heunggongvirae</taxon>
        <taxon>Uroviricota</taxon>
        <taxon>Caudoviricetes</taxon>
    </lineage>
</organism>